<reference evidence="2" key="2">
    <citation type="submission" date="2022-01" db="EMBL/GenBank/DDBJ databases">
        <authorList>
            <person name="Yamashiro T."/>
            <person name="Shiraishi A."/>
            <person name="Satake H."/>
            <person name="Nakayama K."/>
        </authorList>
    </citation>
    <scope>NUCLEOTIDE SEQUENCE</scope>
</reference>
<evidence type="ECO:0000256" key="1">
    <source>
        <dbReference type="SAM" id="MobiDB-lite"/>
    </source>
</evidence>
<comment type="caution">
    <text evidence="2">The sequence shown here is derived from an EMBL/GenBank/DDBJ whole genome shotgun (WGS) entry which is preliminary data.</text>
</comment>
<feature type="region of interest" description="Disordered" evidence="1">
    <location>
        <begin position="85"/>
        <end position="111"/>
    </location>
</feature>
<protein>
    <submittedName>
        <fullName evidence="2">Uncharacterized protein</fullName>
    </submittedName>
</protein>
<reference evidence="2" key="1">
    <citation type="journal article" date="2022" name="Int. J. Mol. Sci.">
        <title>Draft Genome of Tanacetum Coccineum: Genomic Comparison of Closely Related Tanacetum-Family Plants.</title>
        <authorList>
            <person name="Yamashiro T."/>
            <person name="Shiraishi A."/>
            <person name="Nakayama K."/>
            <person name="Satake H."/>
        </authorList>
    </citation>
    <scope>NUCLEOTIDE SEQUENCE</scope>
</reference>
<dbReference type="Proteomes" id="UP001151760">
    <property type="component" value="Unassembled WGS sequence"/>
</dbReference>
<feature type="compositionally biased region" description="Basic and acidic residues" evidence="1">
    <location>
        <begin position="93"/>
        <end position="110"/>
    </location>
</feature>
<keyword evidence="3" id="KW-1185">Reference proteome</keyword>
<gene>
    <name evidence="2" type="ORF">Tco_1111280</name>
</gene>
<evidence type="ECO:0000313" key="3">
    <source>
        <dbReference type="Proteomes" id="UP001151760"/>
    </source>
</evidence>
<organism evidence="2 3">
    <name type="scientific">Tanacetum coccineum</name>
    <dbReference type="NCBI Taxonomy" id="301880"/>
    <lineage>
        <taxon>Eukaryota</taxon>
        <taxon>Viridiplantae</taxon>
        <taxon>Streptophyta</taxon>
        <taxon>Embryophyta</taxon>
        <taxon>Tracheophyta</taxon>
        <taxon>Spermatophyta</taxon>
        <taxon>Magnoliopsida</taxon>
        <taxon>eudicotyledons</taxon>
        <taxon>Gunneridae</taxon>
        <taxon>Pentapetalae</taxon>
        <taxon>asterids</taxon>
        <taxon>campanulids</taxon>
        <taxon>Asterales</taxon>
        <taxon>Asteraceae</taxon>
        <taxon>Asteroideae</taxon>
        <taxon>Anthemideae</taxon>
        <taxon>Anthemidinae</taxon>
        <taxon>Tanacetum</taxon>
    </lineage>
</organism>
<name>A0ABQ5IL87_9ASTR</name>
<proteinExistence type="predicted"/>
<evidence type="ECO:0000313" key="2">
    <source>
        <dbReference type="EMBL" id="GJU00942.1"/>
    </source>
</evidence>
<accession>A0ABQ5IL87</accession>
<sequence>MYNNTYTADAHTLNSIRYRKDVEALEDVVEDEPHFFAKRVVHGVDRKKDRKEGKEGGGGGCNRGGGWLAKRLIVSNEGCGGGGLAVRGGRSLSESKKGRVPFEQRDEQPEQPRVIYPPTLDINHFCHFLNFLENHNPMDDEPMWAADRVVALIACLTITIPEPTNEFAIKGNGYSLKDKNEAKTDKIELDNR</sequence>
<dbReference type="EMBL" id="BQNB010020914">
    <property type="protein sequence ID" value="GJU00942.1"/>
    <property type="molecule type" value="Genomic_DNA"/>
</dbReference>